<feature type="domain" description="DUF1707" evidence="1">
    <location>
        <begin position="5"/>
        <end position="57"/>
    </location>
</feature>
<reference evidence="2 3" key="1">
    <citation type="submission" date="2019-10" db="EMBL/GenBank/DDBJ databases">
        <title>Nocardioides novel species isolated from the excrement of Marmot.</title>
        <authorList>
            <person name="Zhang G."/>
        </authorList>
    </citation>
    <scope>NUCLEOTIDE SEQUENCE [LARGE SCALE GENOMIC DNA]</scope>
    <source>
        <strain evidence="3">zg-579</strain>
    </source>
</reference>
<dbReference type="InterPro" id="IPR012551">
    <property type="entry name" value="DUF1707_SHOCT-like"/>
</dbReference>
<dbReference type="PANTHER" id="PTHR40763">
    <property type="entry name" value="MEMBRANE PROTEIN-RELATED"/>
    <property type="match status" value="1"/>
</dbReference>
<dbReference type="EMBL" id="WLCI01000015">
    <property type="protein sequence ID" value="MTB96345.1"/>
    <property type="molecule type" value="Genomic_DNA"/>
</dbReference>
<dbReference type="RefSeq" id="WP_154616103.1">
    <property type="nucleotide sequence ID" value="NZ_CP053660.1"/>
</dbReference>
<dbReference type="AlphaFoldDB" id="A0A6I3JE69"/>
<dbReference type="PANTHER" id="PTHR40763:SF5">
    <property type="entry name" value="MEMBRANE PROTEIN"/>
    <property type="match status" value="1"/>
</dbReference>
<accession>A0A6I3JE69</accession>
<keyword evidence="3" id="KW-1185">Reference proteome</keyword>
<gene>
    <name evidence="2" type="ORF">GGQ22_14810</name>
</gene>
<evidence type="ECO:0000259" key="1">
    <source>
        <dbReference type="Pfam" id="PF08044"/>
    </source>
</evidence>
<evidence type="ECO:0000313" key="3">
    <source>
        <dbReference type="Proteomes" id="UP000433406"/>
    </source>
</evidence>
<evidence type="ECO:0000313" key="2">
    <source>
        <dbReference type="EMBL" id="MTB96345.1"/>
    </source>
</evidence>
<comment type="caution">
    <text evidence="2">The sequence shown here is derived from an EMBL/GenBank/DDBJ whole genome shotgun (WGS) entry which is preliminary data.</text>
</comment>
<protein>
    <submittedName>
        <fullName evidence="2">DUF1707 domain-containing protein</fullName>
    </submittedName>
</protein>
<dbReference type="Pfam" id="PF08044">
    <property type="entry name" value="DUF1707"/>
    <property type="match status" value="1"/>
</dbReference>
<dbReference type="Proteomes" id="UP000433406">
    <property type="component" value="Unassembled WGS sequence"/>
</dbReference>
<name>A0A6I3JE69_9ACTN</name>
<organism evidence="2 3">
    <name type="scientific">Nocardioides marmotae</name>
    <dbReference type="NCBI Taxonomy" id="2663857"/>
    <lineage>
        <taxon>Bacteria</taxon>
        <taxon>Bacillati</taxon>
        <taxon>Actinomycetota</taxon>
        <taxon>Actinomycetes</taxon>
        <taxon>Propionibacteriales</taxon>
        <taxon>Nocardioidaceae</taxon>
        <taxon>Nocardioides</taxon>
    </lineage>
</organism>
<proteinExistence type="predicted"/>
<sequence length="120" mass="13311">MNEHLRIGDAERDRAASDLAEHYAEGRLTAAEHAERLDRIWAARTRADLVPVFGDLPARTAAYAAVPARPRHRPSSVVLALAGVLLVLTVLTHLPFVLVALLLFVVVRRHRRRAWLPSGT</sequence>